<dbReference type="PANTHER" id="PTHR43775">
    <property type="entry name" value="FATTY ACID SYNTHASE"/>
    <property type="match status" value="1"/>
</dbReference>
<dbReference type="GO" id="GO:0071770">
    <property type="term" value="P:DIM/DIP cell wall layer assembly"/>
    <property type="evidence" value="ECO:0007669"/>
    <property type="project" value="TreeGrafter"/>
</dbReference>
<name>A0A504IWM3_9FLAO</name>
<dbReference type="GO" id="GO:0004312">
    <property type="term" value="F:fatty acid synthase activity"/>
    <property type="evidence" value="ECO:0007669"/>
    <property type="project" value="TreeGrafter"/>
</dbReference>
<dbReference type="InterPro" id="IPR050091">
    <property type="entry name" value="PKS_NRPS_Biosynth_Enz"/>
</dbReference>
<feature type="non-terminal residue" evidence="4">
    <location>
        <position position="1"/>
    </location>
</feature>
<dbReference type="InterPro" id="IPR013968">
    <property type="entry name" value="PKS_KR"/>
</dbReference>
<evidence type="ECO:0000313" key="4">
    <source>
        <dbReference type="EMBL" id="TPN80735.1"/>
    </source>
</evidence>
<reference evidence="4 5" key="1">
    <citation type="submission" date="2019-06" db="EMBL/GenBank/DDBJ databases">
        <authorList>
            <person name="Meng X."/>
        </authorList>
    </citation>
    <scope>NUCLEOTIDE SEQUENCE [LARGE SCALE GENOMIC DNA]</scope>
    <source>
        <strain evidence="4 5">M625</strain>
    </source>
</reference>
<dbReference type="PANTHER" id="PTHR43775:SF37">
    <property type="entry name" value="SI:DKEY-61P9.11"/>
    <property type="match status" value="1"/>
</dbReference>
<dbReference type="GO" id="GO:0005737">
    <property type="term" value="C:cytoplasm"/>
    <property type="evidence" value="ECO:0007669"/>
    <property type="project" value="TreeGrafter"/>
</dbReference>
<dbReference type="Pfam" id="PF08659">
    <property type="entry name" value="KR"/>
    <property type="match status" value="1"/>
</dbReference>
<protein>
    <submittedName>
        <fullName evidence="4">KR domain-containing protein</fullName>
    </submittedName>
</protein>
<keyword evidence="1" id="KW-0596">Phosphopantetheine</keyword>
<proteinExistence type="predicted"/>
<dbReference type="AlphaFoldDB" id="A0A504IWM3"/>
<evidence type="ECO:0000256" key="1">
    <source>
        <dbReference type="ARBA" id="ARBA00022450"/>
    </source>
</evidence>
<sequence>AGAFGNVGQSDYSSGNAWMDLYAEYRNDLLSQGKRKGLSLSINWPLWSEGGMRVDREVEKRMESQTGLQPLSTTDGITAFDVLLSQ</sequence>
<evidence type="ECO:0000313" key="5">
    <source>
        <dbReference type="Proteomes" id="UP000315540"/>
    </source>
</evidence>
<gene>
    <name evidence="4" type="ORF">FHK87_25970</name>
</gene>
<dbReference type="GO" id="GO:0006633">
    <property type="term" value="P:fatty acid biosynthetic process"/>
    <property type="evidence" value="ECO:0007669"/>
    <property type="project" value="TreeGrafter"/>
</dbReference>
<keyword evidence="2" id="KW-0597">Phosphoprotein</keyword>
<dbReference type="OrthoDB" id="9778690at2"/>
<dbReference type="GO" id="GO:0005886">
    <property type="term" value="C:plasma membrane"/>
    <property type="evidence" value="ECO:0007669"/>
    <property type="project" value="TreeGrafter"/>
</dbReference>
<evidence type="ECO:0000256" key="2">
    <source>
        <dbReference type="ARBA" id="ARBA00022553"/>
    </source>
</evidence>
<feature type="domain" description="Ketoreductase (KR)" evidence="3">
    <location>
        <begin position="1"/>
        <end position="49"/>
    </location>
</feature>
<dbReference type="RefSeq" id="WP_140597840.1">
    <property type="nucleotide sequence ID" value="NZ_VFWZ01000025.1"/>
</dbReference>
<feature type="non-terminal residue" evidence="4">
    <location>
        <position position="86"/>
    </location>
</feature>
<organism evidence="4 5">
    <name type="scientific">Aquimarina algicola</name>
    <dbReference type="NCBI Taxonomy" id="2589995"/>
    <lineage>
        <taxon>Bacteria</taxon>
        <taxon>Pseudomonadati</taxon>
        <taxon>Bacteroidota</taxon>
        <taxon>Flavobacteriia</taxon>
        <taxon>Flavobacteriales</taxon>
        <taxon>Flavobacteriaceae</taxon>
        <taxon>Aquimarina</taxon>
    </lineage>
</organism>
<keyword evidence="5" id="KW-1185">Reference proteome</keyword>
<dbReference type="Gene3D" id="3.40.50.720">
    <property type="entry name" value="NAD(P)-binding Rossmann-like Domain"/>
    <property type="match status" value="1"/>
</dbReference>
<accession>A0A504IWM3</accession>
<dbReference type="Proteomes" id="UP000315540">
    <property type="component" value="Unassembled WGS sequence"/>
</dbReference>
<evidence type="ECO:0000259" key="3">
    <source>
        <dbReference type="Pfam" id="PF08659"/>
    </source>
</evidence>
<dbReference type="EMBL" id="VFWZ01000025">
    <property type="protein sequence ID" value="TPN80735.1"/>
    <property type="molecule type" value="Genomic_DNA"/>
</dbReference>
<comment type="caution">
    <text evidence="4">The sequence shown here is derived from an EMBL/GenBank/DDBJ whole genome shotgun (WGS) entry which is preliminary data.</text>
</comment>